<dbReference type="InterPro" id="IPR050228">
    <property type="entry name" value="Carboxylesterase_BioH"/>
</dbReference>
<dbReference type="RefSeq" id="WP_254752787.1">
    <property type="nucleotide sequence ID" value="NZ_JANCLV010000019.1"/>
</dbReference>
<feature type="domain" description="AB hydrolase-1" evidence="1">
    <location>
        <begin position="30"/>
        <end position="249"/>
    </location>
</feature>
<proteinExistence type="predicted"/>
<dbReference type="Pfam" id="PF12697">
    <property type="entry name" value="Abhydrolase_6"/>
    <property type="match status" value="1"/>
</dbReference>
<evidence type="ECO:0000313" key="3">
    <source>
        <dbReference type="Proteomes" id="UP001524318"/>
    </source>
</evidence>
<dbReference type="InterPro" id="IPR000073">
    <property type="entry name" value="AB_hydrolase_1"/>
</dbReference>
<keyword evidence="3" id="KW-1185">Reference proteome</keyword>
<comment type="caution">
    <text evidence="2">The sequence shown here is derived from an EMBL/GenBank/DDBJ whole genome shotgun (WGS) entry which is preliminary data.</text>
</comment>
<dbReference type="GO" id="GO:0016787">
    <property type="term" value="F:hydrolase activity"/>
    <property type="evidence" value="ECO:0007669"/>
    <property type="project" value="UniProtKB-KW"/>
</dbReference>
<gene>
    <name evidence="2" type="ORF">NFC73_18985</name>
</gene>
<dbReference type="Proteomes" id="UP001524318">
    <property type="component" value="Unassembled WGS sequence"/>
</dbReference>
<dbReference type="PANTHER" id="PTHR43194:SF2">
    <property type="entry name" value="PEROXISOMAL MEMBRANE PROTEIN LPX1"/>
    <property type="match status" value="1"/>
</dbReference>
<accession>A0ABT1LTJ5</accession>
<organism evidence="2 3">
    <name type="scientific">Pseudarthrobacter humi</name>
    <dbReference type="NCBI Taxonomy" id="2952523"/>
    <lineage>
        <taxon>Bacteria</taxon>
        <taxon>Bacillati</taxon>
        <taxon>Actinomycetota</taxon>
        <taxon>Actinomycetes</taxon>
        <taxon>Micrococcales</taxon>
        <taxon>Micrococcaceae</taxon>
        <taxon>Pseudarthrobacter</taxon>
    </lineage>
</organism>
<evidence type="ECO:0000313" key="2">
    <source>
        <dbReference type="EMBL" id="MCP9001795.1"/>
    </source>
</evidence>
<sequence>MHQAVREFTVRGARGVELRCYVAGGRGPAVLFLHGLAGSAREFLPTAAALPERRTVLMDLRGHGGSTRHPADVSREAYVADVVRVIEEVGPPVVLVGQSMGGHTAMLVTASRPDLVTQLVLLEVDAGGGRSEDHEAMGDYFRSWPVPFSSRAAASAFLGDAPLAQAWAADLEERDDGFWPRFDAGVMVAAIGPVRVPRRTEWERVSAPTLVVYGQEGLFDEAAKAEFVRRGRNVTRMDLTGASHDAHLDCFGPWLAALRGFVLS</sequence>
<dbReference type="EMBL" id="JANCLV010000019">
    <property type="protein sequence ID" value="MCP9001795.1"/>
    <property type="molecule type" value="Genomic_DNA"/>
</dbReference>
<name>A0ABT1LTJ5_9MICC</name>
<dbReference type="PRINTS" id="PR00111">
    <property type="entry name" value="ABHYDROLASE"/>
</dbReference>
<dbReference type="PANTHER" id="PTHR43194">
    <property type="entry name" value="HYDROLASE ALPHA/BETA FOLD FAMILY"/>
    <property type="match status" value="1"/>
</dbReference>
<dbReference type="Gene3D" id="3.40.50.1820">
    <property type="entry name" value="alpha/beta hydrolase"/>
    <property type="match status" value="1"/>
</dbReference>
<dbReference type="SUPFAM" id="SSF53474">
    <property type="entry name" value="alpha/beta-Hydrolases"/>
    <property type="match status" value="1"/>
</dbReference>
<reference evidence="2 3" key="1">
    <citation type="submission" date="2022-06" db="EMBL/GenBank/DDBJ databases">
        <title>Pseudarthrobacter sp. strain RMG13 Genome sequencing and assembly.</title>
        <authorList>
            <person name="Kim I."/>
        </authorList>
    </citation>
    <scope>NUCLEOTIDE SEQUENCE [LARGE SCALE GENOMIC DNA]</scope>
    <source>
        <strain evidence="2 3">RMG13</strain>
    </source>
</reference>
<evidence type="ECO:0000259" key="1">
    <source>
        <dbReference type="Pfam" id="PF12697"/>
    </source>
</evidence>
<keyword evidence="2" id="KW-0378">Hydrolase</keyword>
<dbReference type="InterPro" id="IPR029058">
    <property type="entry name" value="AB_hydrolase_fold"/>
</dbReference>
<protein>
    <submittedName>
        <fullName evidence="2">Alpha/beta hydrolase</fullName>
    </submittedName>
</protein>